<protein>
    <submittedName>
        <fullName evidence="1">Uncharacterized protein</fullName>
    </submittedName>
</protein>
<evidence type="ECO:0000313" key="1">
    <source>
        <dbReference type="EMBL" id="OWY98456.1"/>
    </source>
</evidence>
<dbReference type="AlphaFoldDB" id="A0A225V108"/>
<sequence>MDYVGDLKRTRRELEWMDITLAEGEMSSIVLSNAVVVFPSISYDHTQRMSRLRRGYDRDQRVQDAVNLLLVAERTACDQIGRSGGNSGQGI</sequence>
<comment type="caution">
    <text evidence="1">The sequence shown here is derived from an EMBL/GenBank/DDBJ whole genome shotgun (WGS) entry which is preliminary data.</text>
</comment>
<dbReference type="Proteomes" id="UP000198211">
    <property type="component" value="Unassembled WGS sequence"/>
</dbReference>
<gene>
    <name evidence="1" type="ORF">PHMEG_00030777</name>
</gene>
<organism evidence="1 2">
    <name type="scientific">Phytophthora megakarya</name>
    <dbReference type="NCBI Taxonomy" id="4795"/>
    <lineage>
        <taxon>Eukaryota</taxon>
        <taxon>Sar</taxon>
        <taxon>Stramenopiles</taxon>
        <taxon>Oomycota</taxon>
        <taxon>Peronosporomycetes</taxon>
        <taxon>Peronosporales</taxon>
        <taxon>Peronosporaceae</taxon>
        <taxon>Phytophthora</taxon>
    </lineage>
</organism>
<reference evidence="2" key="1">
    <citation type="submission" date="2017-03" db="EMBL/GenBank/DDBJ databases">
        <title>Phytopthora megakarya and P. palmivora, two closely related causual agents of cacao black pod achieved similar genome size and gene model numbers by different mechanisms.</title>
        <authorList>
            <person name="Ali S."/>
            <person name="Shao J."/>
            <person name="Larry D.J."/>
            <person name="Kronmiller B."/>
            <person name="Shen D."/>
            <person name="Strem M.D."/>
            <person name="Melnick R.L."/>
            <person name="Guiltinan M.J."/>
            <person name="Tyler B.M."/>
            <person name="Meinhardt L.W."/>
            <person name="Bailey B.A."/>
        </authorList>
    </citation>
    <scope>NUCLEOTIDE SEQUENCE [LARGE SCALE GENOMIC DNA]</scope>
    <source>
        <strain evidence="2">zdho120</strain>
    </source>
</reference>
<dbReference type="OrthoDB" id="10437646at2759"/>
<keyword evidence="2" id="KW-1185">Reference proteome</keyword>
<accession>A0A225V108</accession>
<evidence type="ECO:0000313" key="2">
    <source>
        <dbReference type="Proteomes" id="UP000198211"/>
    </source>
</evidence>
<proteinExistence type="predicted"/>
<dbReference type="EMBL" id="NBNE01009387">
    <property type="protein sequence ID" value="OWY98456.1"/>
    <property type="molecule type" value="Genomic_DNA"/>
</dbReference>
<name>A0A225V108_9STRA</name>